<dbReference type="GO" id="GO:0005576">
    <property type="term" value="C:extracellular region"/>
    <property type="evidence" value="ECO:0007669"/>
    <property type="project" value="UniProtKB-SubCell"/>
</dbReference>
<dbReference type="Pfam" id="PF20147">
    <property type="entry name" value="Crinkler"/>
    <property type="match status" value="1"/>
</dbReference>
<protein>
    <recommendedName>
        <fullName evidence="4">Crinkler effector protein N-terminal domain-containing protein</fullName>
    </recommendedName>
</protein>
<comment type="subcellular location">
    <subcellularLocation>
        <location evidence="1">Host cell</location>
    </subcellularLocation>
    <subcellularLocation>
        <location evidence="2">Secreted</location>
    </subcellularLocation>
</comment>
<proteinExistence type="predicted"/>
<evidence type="ECO:0000256" key="1">
    <source>
        <dbReference type="ARBA" id="ARBA00004340"/>
    </source>
</evidence>
<name>A0A9P7XUJ1_9FUNG</name>
<feature type="domain" description="Crinkler effector protein N-terminal" evidence="4">
    <location>
        <begin position="6"/>
        <end position="59"/>
    </location>
</feature>
<evidence type="ECO:0000256" key="3">
    <source>
        <dbReference type="ARBA" id="ARBA00022525"/>
    </source>
</evidence>
<dbReference type="AlphaFoldDB" id="A0A9P7XUJ1"/>
<organism evidence="5 6">
    <name type="scientific">Linnemannia hyalina</name>
    <dbReference type="NCBI Taxonomy" id="64524"/>
    <lineage>
        <taxon>Eukaryota</taxon>
        <taxon>Fungi</taxon>
        <taxon>Fungi incertae sedis</taxon>
        <taxon>Mucoromycota</taxon>
        <taxon>Mortierellomycotina</taxon>
        <taxon>Mortierellomycetes</taxon>
        <taxon>Mortierellales</taxon>
        <taxon>Mortierellaceae</taxon>
        <taxon>Linnemannia</taxon>
    </lineage>
</organism>
<gene>
    <name evidence="5" type="ORF">KI688_011241</name>
</gene>
<evidence type="ECO:0000313" key="6">
    <source>
        <dbReference type="Proteomes" id="UP000707451"/>
    </source>
</evidence>
<evidence type="ECO:0000259" key="4">
    <source>
        <dbReference type="Pfam" id="PF20147"/>
    </source>
</evidence>
<evidence type="ECO:0000313" key="5">
    <source>
        <dbReference type="EMBL" id="KAG9067654.1"/>
    </source>
</evidence>
<dbReference type="Proteomes" id="UP000707451">
    <property type="component" value="Unassembled WGS sequence"/>
</dbReference>
<accession>A0A9P7XUJ1</accession>
<reference evidence="5" key="1">
    <citation type="submission" date="2021-06" db="EMBL/GenBank/DDBJ databases">
        <title>Genome Sequence of Mortierella hyaline Strain SCG-10, a Cold-Adapted, Nitrate-Reducing Fungus Isolated from Soil in Minnesota, USA.</title>
        <authorList>
            <person name="Aldossari N."/>
        </authorList>
    </citation>
    <scope>NUCLEOTIDE SEQUENCE</scope>
    <source>
        <strain evidence="5">SCG-10</strain>
    </source>
</reference>
<comment type="caution">
    <text evidence="5">The sequence shown here is derived from an EMBL/GenBank/DDBJ whole genome shotgun (WGS) entry which is preliminary data.</text>
</comment>
<dbReference type="OrthoDB" id="2673191at2759"/>
<dbReference type="GO" id="GO:0043657">
    <property type="term" value="C:host cell"/>
    <property type="evidence" value="ECO:0007669"/>
    <property type="project" value="UniProtKB-SubCell"/>
</dbReference>
<sequence length="70" mass="7966">MADDLVTLFCLVDGQSTLNAFSAEIYPTKTVNGLKKHIKTEETNDLSDVDADKLLLERLDLHHRAHPYRQ</sequence>
<dbReference type="InterPro" id="IPR045379">
    <property type="entry name" value="Crinkler_N"/>
</dbReference>
<dbReference type="EMBL" id="JAHRHY010000007">
    <property type="protein sequence ID" value="KAG9067654.1"/>
    <property type="molecule type" value="Genomic_DNA"/>
</dbReference>
<keyword evidence="6" id="KW-1185">Reference proteome</keyword>
<keyword evidence="3" id="KW-0964">Secreted</keyword>
<evidence type="ECO:0000256" key="2">
    <source>
        <dbReference type="ARBA" id="ARBA00004613"/>
    </source>
</evidence>